<dbReference type="AlphaFoldDB" id="A0A438GQM0"/>
<feature type="region of interest" description="Disordered" evidence="1">
    <location>
        <begin position="1"/>
        <end position="20"/>
    </location>
</feature>
<name>A0A438GQM0_VITVI</name>
<dbReference type="Proteomes" id="UP000288805">
    <property type="component" value="Unassembled WGS sequence"/>
</dbReference>
<accession>A0A438GQM0</accession>
<feature type="region of interest" description="Disordered" evidence="1">
    <location>
        <begin position="146"/>
        <end position="173"/>
    </location>
</feature>
<comment type="caution">
    <text evidence="2">The sequence shown here is derived from an EMBL/GenBank/DDBJ whole genome shotgun (WGS) entry which is preliminary data.</text>
</comment>
<organism evidence="2 3">
    <name type="scientific">Vitis vinifera</name>
    <name type="common">Grape</name>
    <dbReference type="NCBI Taxonomy" id="29760"/>
    <lineage>
        <taxon>Eukaryota</taxon>
        <taxon>Viridiplantae</taxon>
        <taxon>Streptophyta</taxon>
        <taxon>Embryophyta</taxon>
        <taxon>Tracheophyta</taxon>
        <taxon>Spermatophyta</taxon>
        <taxon>Magnoliopsida</taxon>
        <taxon>eudicotyledons</taxon>
        <taxon>Gunneridae</taxon>
        <taxon>Pentapetalae</taxon>
        <taxon>rosids</taxon>
        <taxon>Vitales</taxon>
        <taxon>Vitaceae</taxon>
        <taxon>Viteae</taxon>
        <taxon>Vitis</taxon>
    </lineage>
</organism>
<protein>
    <submittedName>
        <fullName evidence="2">Uncharacterized protein</fullName>
    </submittedName>
</protein>
<dbReference type="EMBL" id="QGNW01000368">
    <property type="protein sequence ID" value="RVW74510.1"/>
    <property type="molecule type" value="Genomic_DNA"/>
</dbReference>
<evidence type="ECO:0000256" key="1">
    <source>
        <dbReference type="SAM" id="MobiDB-lite"/>
    </source>
</evidence>
<evidence type="ECO:0000313" key="2">
    <source>
        <dbReference type="EMBL" id="RVW74510.1"/>
    </source>
</evidence>
<evidence type="ECO:0000313" key="3">
    <source>
        <dbReference type="Proteomes" id="UP000288805"/>
    </source>
</evidence>
<sequence>MVNNEIVPHASQTTQALSPKAPHGIPFHLADHYETIPLPIVPVPPPIVATTDDTKLADADIDVSRRELEATRQRPDKSISSFVIRWRAKVVGMVDRPKKQVQIDMAIAQGLWIDIAHSPNNKRKKPVGSSSRSGELVYVQQPYIARTSLQPRPPHLKATAPPLLRPYAQKLAR</sequence>
<reference evidence="2 3" key="1">
    <citation type="journal article" date="2018" name="PLoS Genet.">
        <title>Population sequencing reveals clonal diversity and ancestral inbreeding in the grapevine cultivar Chardonnay.</title>
        <authorList>
            <person name="Roach M.J."/>
            <person name="Johnson D.L."/>
            <person name="Bohlmann J."/>
            <person name="van Vuuren H.J."/>
            <person name="Jones S.J."/>
            <person name="Pretorius I.S."/>
            <person name="Schmidt S.A."/>
            <person name="Borneman A.R."/>
        </authorList>
    </citation>
    <scope>NUCLEOTIDE SEQUENCE [LARGE SCALE GENOMIC DNA]</scope>
    <source>
        <strain evidence="3">cv. Chardonnay</strain>
        <tissue evidence="2">Leaf</tissue>
    </source>
</reference>
<proteinExistence type="predicted"/>
<gene>
    <name evidence="2" type="ORF">CK203_053770</name>
</gene>